<dbReference type="EMBL" id="KZ819188">
    <property type="protein sequence ID" value="PWZ02989.1"/>
    <property type="molecule type" value="Genomic_DNA"/>
</dbReference>
<dbReference type="Proteomes" id="UP000246740">
    <property type="component" value="Unassembled WGS sequence"/>
</dbReference>
<evidence type="ECO:0000313" key="1">
    <source>
        <dbReference type="EMBL" id="PWZ02989.1"/>
    </source>
</evidence>
<gene>
    <name evidence="1" type="ORF">BCV70DRAFT_9309</name>
</gene>
<name>A0A317Y034_9BASI</name>
<dbReference type="InParanoid" id="A0A317Y034"/>
<evidence type="ECO:0000313" key="2">
    <source>
        <dbReference type="Proteomes" id="UP000246740"/>
    </source>
</evidence>
<dbReference type="AlphaFoldDB" id="A0A317Y034"/>
<organism evidence="1 2">
    <name type="scientific">Testicularia cyperi</name>
    <dbReference type="NCBI Taxonomy" id="1882483"/>
    <lineage>
        <taxon>Eukaryota</taxon>
        <taxon>Fungi</taxon>
        <taxon>Dikarya</taxon>
        <taxon>Basidiomycota</taxon>
        <taxon>Ustilaginomycotina</taxon>
        <taxon>Ustilaginomycetes</taxon>
        <taxon>Ustilaginales</taxon>
        <taxon>Anthracoideaceae</taxon>
        <taxon>Testicularia</taxon>
    </lineage>
</organism>
<reference evidence="1 2" key="1">
    <citation type="journal article" date="2018" name="Mol. Biol. Evol.">
        <title>Broad Genomic Sampling Reveals a Smut Pathogenic Ancestry of the Fungal Clade Ustilaginomycotina.</title>
        <authorList>
            <person name="Kijpornyongpan T."/>
            <person name="Mondo S.J."/>
            <person name="Barry K."/>
            <person name="Sandor L."/>
            <person name="Lee J."/>
            <person name="Lipzen A."/>
            <person name="Pangilinan J."/>
            <person name="LaButti K."/>
            <person name="Hainaut M."/>
            <person name="Henrissat B."/>
            <person name="Grigoriev I.V."/>
            <person name="Spatafora J.W."/>
            <person name="Aime M.C."/>
        </authorList>
    </citation>
    <scope>NUCLEOTIDE SEQUENCE [LARGE SCALE GENOMIC DNA]</scope>
    <source>
        <strain evidence="1 2">MCA 3645</strain>
    </source>
</reference>
<sequence length="107" mass="12067">MPRTSDAPRRSGWRLLASVSFVLRAGHSSAGFSFLYTRIRHTLGDARRPLFGLGCRSGMAIQKLPRRKSCGARRLLAGTWTRLLNRRCGHQHNRCLLQRPTLLASPE</sequence>
<proteinExistence type="predicted"/>
<keyword evidence="2" id="KW-1185">Reference proteome</keyword>
<accession>A0A317Y034</accession>
<protein>
    <submittedName>
        <fullName evidence="1">Uncharacterized protein</fullName>
    </submittedName>
</protein>